<feature type="compositionally biased region" description="Low complexity" evidence="1">
    <location>
        <begin position="100"/>
        <end position="119"/>
    </location>
</feature>
<dbReference type="Proteomes" id="UP000008810">
    <property type="component" value="Chromosome 2"/>
</dbReference>
<dbReference type="Gramene" id="PNT73030">
    <property type="protein sequence ID" value="PNT73030"/>
    <property type="gene ID" value="BRADI_2g52385v3"/>
</dbReference>
<proteinExistence type="predicted"/>
<feature type="compositionally biased region" description="Basic and acidic residues" evidence="1">
    <location>
        <begin position="173"/>
        <end position="190"/>
    </location>
</feature>
<feature type="compositionally biased region" description="Basic and acidic residues" evidence="1">
    <location>
        <begin position="122"/>
        <end position="132"/>
    </location>
</feature>
<reference evidence="2 3" key="1">
    <citation type="journal article" date="2010" name="Nature">
        <title>Genome sequencing and analysis of the model grass Brachypodium distachyon.</title>
        <authorList>
            <consortium name="International Brachypodium Initiative"/>
        </authorList>
    </citation>
    <scope>NUCLEOTIDE SEQUENCE [LARGE SCALE GENOMIC DNA]</scope>
    <source>
        <strain evidence="2 3">Bd21</strain>
    </source>
</reference>
<evidence type="ECO:0000313" key="4">
    <source>
        <dbReference type="Proteomes" id="UP000008810"/>
    </source>
</evidence>
<feature type="compositionally biased region" description="Low complexity" evidence="1">
    <location>
        <begin position="79"/>
        <end position="90"/>
    </location>
</feature>
<reference evidence="3" key="3">
    <citation type="submission" date="2018-08" db="UniProtKB">
        <authorList>
            <consortium name="EnsemblPlants"/>
        </authorList>
    </citation>
    <scope>IDENTIFICATION</scope>
    <source>
        <strain evidence="3">cv. Bd21</strain>
    </source>
</reference>
<evidence type="ECO:0000313" key="2">
    <source>
        <dbReference type="EMBL" id="PNT73030.1"/>
    </source>
</evidence>
<organism evidence="2">
    <name type="scientific">Brachypodium distachyon</name>
    <name type="common">Purple false brome</name>
    <name type="synonym">Trachynia distachya</name>
    <dbReference type="NCBI Taxonomy" id="15368"/>
    <lineage>
        <taxon>Eukaryota</taxon>
        <taxon>Viridiplantae</taxon>
        <taxon>Streptophyta</taxon>
        <taxon>Embryophyta</taxon>
        <taxon>Tracheophyta</taxon>
        <taxon>Spermatophyta</taxon>
        <taxon>Magnoliopsida</taxon>
        <taxon>Liliopsida</taxon>
        <taxon>Poales</taxon>
        <taxon>Poaceae</taxon>
        <taxon>BOP clade</taxon>
        <taxon>Pooideae</taxon>
        <taxon>Stipodae</taxon>
        <taxon>Brachypodieae</taxon>
        <taxon>Brachypodium</taxon>
    </lineage>
</organism>
<name>A0A2K2DFI2_BRADI</name>
<feature type="region of interest" description="Disordered" evidence="1">
    <location>
        <begin position="1"/>
        <end position="197"/>
    </location>
</feature>
<evidence type="ECO:0000313" key="3">
    <source>
        <dbReference type="EnsemblPlants" id="PNT73030"/>
    </source>
</evidence>
<dbReference type="EMBL" id="CM000881">
    <property type="protein sequence ID" value="PNT73030.1"/>
    <property type="molecule type" value="Genomic_DNA"/>
</dbReference>
<dbReference type="EnsemblPlants" id="PNT73030">
    <property type="protein sequence ID" value="PNT73030"/>
    <property type="gene ID" value="BRADI_2g52385v3"/>
</dbReference>
<feature type="compositionally biased region" description="Basic and acidic residues" evidence="1">
    <location>
        <begin position="143"/>
        <end position="156"/>
    </location>
</feature>
<dbReference type="InParanoid" id="A0A2K2DFI2"/>
<gene>
    <name evidence="2" type="ORF">BRADI_2g52385v3</name>
</gene>
<feature type="compositionally biased region" description="Basic and acidic residues" evidence="1">
    <location>
        <begin position="64"/>
        <end position="75"/>
    </location>
</feature>
<evidence type="ECO:0000256" key="1">
    <source>
        <dbReference type="SAM" id="MobiDB-lite"/>
    </source>
</evidence>
<accession>A0A2K2DFI2</accession>
<reference evidence="2" key="2">
    <citation type="submission" date="2017-06" db="EMBL/GenBank/DDBJ databases">
        <title>WGS assembly of Brachypodium distachyon.</title>
        <authorList>
            <consortium name="The International Brachypodium Initiative"/>
            <person name="Lucas S."/>
            <person name="Harmon-Smith M."/>
            <person name="Lail K."/>
            <person name="Tice H."/>
            <person name="Grimwood J."/>
            <person name="Bruce D."/>
            <person name="Barry K."/>
            <person name="Shu S."/>
            <person name="Lindquist E."/>
            <person name="Wang M."/>
            <person name="Pitluck S."/>
            <person name="Vogel J.P."/>
            <person name="Garvin D.F."/>
            <person name="Mockler T.C."/>
            <person name="Schmutz J."/>
            <person name="Rokhsar D."/>
            <person name="Bevan M.W."/>
        </authorList>
    </citation>
    <scope>NUCLEOTIDE SEQUENCE</scope>
    <source>
        <strain evidence="2">Bd21</strain>
    </source>
</reference>
<sequence length="197" mass="20756">MRRTGAGQQRKPKEIGPVRQNGEAAGAKGSRERGRRTRRRGGGGARWRGGERAARRRRGGGAGRRGESWAREVGRRRGGLAARGARAGAGEEVGEGATRKGGLACSAGGGARASKARVGSKGGEELGGHGKGEAAPTTRVARGSREEGRGERELRGRAGHGRVAAAGGGRRRGSGEEERGERRRQEEEKEKRRRGLK</sequence>
<keyword evidence="4" id="KW-1185">Reference proteome</keyword>
<protein>
    <submittedName>
        <fullName evidence="2 3">Uncharacterized protein</fullName>
    </submittedName>
</protein>
<dbReference type="AlphaFoldDB" id="A0A2K2DFI2"/>